<feature type="compositionally biased region" description="Basic and acidic residues" evidence="1">
    <location>
        <begin position="671"/>
        <end position="699"/>
    </location>
</feature>
<dbReference type="Proteomes" id="UP000703661">
    <property type="component" value="Unassembled WGS sequence"/>
</dbReference>
<evidence type="ECO:0000313" key="3">
    <source>
        <dbReference type="Proteomes" id="UP000703661"/>
    </source>
</evidence>
<feature type="compositionally biased region" description="Polar residues" evidence="1">
    <location>
        <begin position="986"/>
        <end position="1021"/>
    </location>
</feature>
<feature type="region of interest" description="Disordered" evidence="1">
    <location>
        <begin position="1"/>
        <end position="55"/>
    </location>
</feature>
<feature type="region of interest" description="Disordered" evidence="1">
    <location>
        <begin position="659"/>
        <end position="836"/>
    </location>
</feature>
<feature type="compositionally biased region" description="Polar residues" evidence="1">
    <location>
        <begin position="172"/>
        <end position="187"/>
    </location>
</feature>
<dbReference type="AlphaFoldDB" id="A0A9P6MP51"/>
<name>A0A9P6MP51_9FUNG</name>
<feature type="compositionally biased region" description="Low complexity" evidence="1">
    <location>
        <begin position="240"/>
        <end position="250"/>
    </location>
</feature>
<feature type="compositionally biased region" description="Polar residues" evidence="1">
    <location>
        <begin position="453"/>
        <end position="472"/>
    </location>
</feature>
<feature type="compositionally biased region" description="Low complexity" evidence="1">
    <location>
        <begin position="821"/>
        <end position="836"/>
    </location>
</feature>
<feature type="compositionally biased region" description="Low complexity" evidence="1">
    <location>
        <begin position="214"/>
        <end position="232"/>
    </location>
</feature>
<feature type="region of interest" description="Disordered" evidence="1">
    <location>
        <begin position="364"/>
        <end position="429"/>
    </location>
</feature>
<feature type="compositionally biased region" description="Polar residues" evidence="1">
    <location>
        <begin position="768"/>
        <end position="786"/>
    </location>
</feature>
<dbReference type="EMBL" id="JAAAID010001766">
    <property type="protein sequence ID" value="KAG0008853.1"/>
    <property type="molecule type" value="Genomic_DNA"/>
</dbReference>
<feature type="compositionally biased region" description="Low complexity" evidence="1">
    <location>
        <begin position="745"/>
        <end position="756"/>
    </location>
</feature>
<feature type="compositionally biased region" description="Polar residues" evidence="1">
    <location>
        <begin position="794"/>
        <end position="820"/>
    </location>
</feature>
<evidence type="ECO:0000256" key="1">
    <source>
        <dbReference type="SAM" id="MobiDB-lite"/>
    </source>
</evidence>
<organism evidence="2 3">
    <name type="scientific">Entomortierella chlamydospora</name>
    <dbReference type="NCBI Taxonomy" id="101097"/>
    <lineage>
        <taxon>Eukaryota</taxon>
        <taxon>Fungi</taxon>
        <taxon>Fungi incertae sedis</taxon>
        <taxon>Mucoromycota</taxon>
        <taxon>Mortierellomycotina</taxon>
        <taxon>Mortierellomycetes</taxon>
        <taxon>Mortierellales</taxon>
        <taxon>Mortierellaceae</taxon>
        <taxon>Entomortierella</taxon>
    </lineage>
</organism>
<gene>
    <name evidence="2" type="ORF">BGZ80_002985</name>
</gene>
<feature type="region of interest" description="Disordered" evidence="1">
    <location>
        <begin position="975"/>
        <end position="1031"/>
    </location>
</feature>
<feature type="region of interest" description="Disordered" evidence="1">
    <location>
        <begin position="443"/>
        <end position="536"/>
    </location>
</feature>
<feature type="compositionally biased region" description="Polar residues" evidence="1">
    <location>
        <begin position="1"/>
        <end position="25"/>
    </location>
</feature>
<feature type="region of interest" description="Disordered" evidence="1">
    <location>
        <begin position="906"/>
        <end position="925"/>
    </location>
</feature>
<sequence>MSSSNQVISNATTMWTVGQQKSNTNSQSVPSDAVPSSSSSTARTNTNTHIAAPTITSKVSGAEEKPLEGVNAHSSRSKFLRAFGKFKNKHLSQKKANAATTGALSATCNNSITSDRTSSTTKSFVLPPIQFDREDSLGHTDSASMRSYTEPITPKENIEQLHDIDMEDSEASRSSYPNQDRPASSSLRIKLKNRVNTTLASIKSSSSLREKAKAQAASTSSSNSQSPVSPVSPQQPPSPDTTTTDPQQNNTMIRLAKPFWAFPRIRPEPSVHSKPMPWPSSASSDRPSSMVETSPQTKTIQNADLDAVMISPELGPSTQQANVEEVDSDEGSIDFIMRSDYDDYTQDAELPIKKRNKRAQAMKRFLLPQKATAEKDKGKSTENSQNTAETSHVIPQRNSKKRPKDQDSIEQRQGMEPNKMVKSNSEEPSEWRKAIMKSLHIGKGNQALRKTKGSPTSLQPSLESPVSATSAYTDILSPPESSEASQRDSGVYPSDQGSRSKRPESISSARSRSMATASHPGLLATTLPKPTNPITRRETLEMAMRRRRRSSAARSNLLDTENYLTVPRIPNQFDDDAASVHVTHTFTSFTLELADMQHANAVVNNSEIPGLFNFKRQPRLTMSSMNQMDTETEFKGFDSDGDAMSGYTGDADVSMEEIFVRPKTPQASRSGEGKEKGKSRESGSFDHSSRRKMSIRDADSDTLPELPTLPIRRDMNRSSTSSRISNNSTRAQENTGRESPRSQRRTGSSSSPSLSRKASRGHLAGSLSIDTSSAASARNPPTQTSVDEVASWKPRNTMNTKPTLTARTNGPSSSAHQRQPSSVLQQFQSQHQQQTSADTLLPNHLKNFSNASTLSASSGYSAQTLNGNVPLVFQPKEFNQNQDAEPTTPVDLKSMDFDTLLKTAEREQQKGQEERTLKKKKSFQFQNSRALKAQHHGLSSDRSNIENYSSGFYRSSNTSSSTKSALSALVASAPNLDELRTRGPDTNHNGYSNQQHSPPNSGRSHSSNGSKFGGLQVQTNRPLGPSHPRVPVSKSAITFDLAEGQAISNNGARNNPRSKRVMKKKTSVIKLSGNVQGRREDDGMIRVTVTPTVDLRQWRS</sequence>
<accession>A0A9P6MP51</accession>
<feature type="region of interest" description="Disordered" evidence="1">
    <location>
        <begin position="266"/>
        <end position="296"/>
    </location>
</feature>
<feature type="compositionally biased region" description="Low complexity" evidence="1">
    <location>
        <begin position="505"/>
        <end position="518"/>
    </location>
</feature>
<feature type="region of interest" description="Disordered" evidence="1">
    <location>
        <begin position="110"/>
        <end position="250"/>
    </location>
</feature>
<feature type="compositionally biased region" description="Low complexity" evidence="1">
    <location>
        <begin position="717"/>
        <end position="730"/>
    </location>
</feature>
<feature type="compositionally biased region" description="Polar residues" evidence="1">
    <location>
        <begin position="110"/>
        <end position="123"/>
    </location>
</feature>
<feature type="compositionally biased region" description="Low complexity" evidence="1">
    <location>
        <begin position="279"/>
        <end position="289"/>
    </location>
</feature>
<feature type="compositionally biased region" description="Basic and acidic residues" evidence="1">
    <location>
        <begin position="906"/>
        <end position="916"/>
    </location>
</feature>
<comment type="caution">
    <text evidence="2">The sequence shown here is derived from an EMBL/GenBank/DDBJ whole genome shotgun (WGS) entry which is preliminary data.</text>
</comment>
<reference evidence="2" key="1">
    <citation type="journal article" date="2020" name="Fungal Divers.">
        <title>Resolving the Mortierellaceae phylogeny through synthesis of multi-gene phylogenetics and phylogenomics.</title>
        <authorList>
            <person name="Vandepol N."/>
            <person name="Liber J."/>
            <person name="Desiro A."/>
            <person name="Na H."/>
            <person name="Kennedy M."/>
            <person name="Barry K."/>
            <person name="Grigoriev I.V."/>
            <person name="Miller A.N."/>
            <person name="O'Donnell K."/>
            <person name="Stajich J.E."/>
            <person name="Bonito G."/>
        </authorList>
    </citation>
    <scope>NUCLEOTIDE SEQUENCE</scope>
    <source>
        <strain evidence="2">NRRL 2769</strain>
    </source>
</reference>
<evidence type="ECO:0000313" key="2">
    <source>
        <dbReference type="EMBL" id="KAG0008853.1"/>
    </source>
</evidence>
<feature type="compositionally biased region" description="Polar residues" evidence="1">
    <location>
        <begin position="479"/>
        <end position="488"/>
    </location>
</feature>
<feature type="compositionally biased region" description="Polar residues" evidence="1">
    <location>
        <begin position="41"/>
        <end position="55"/>
    </location>
</feature>
<protein>
    <submittedName>
        <fullName evidence="2">Uncharacterized protein</fullName>
    </submittedName>
</protein>
<feature type="compositionally biased region" description="Polar residues" evidence="1">
    <location>
        <begin position="381"/>
        <end position="390"/>
    </location>
</feature>
<proteinExistence type="predicted"/>
<feature type="compositionally biased region" description="Low complexity" evidence="1">
    <location>
        <begin position="26"/>
        <end position="40"/>
    </location>
</feature>
<keyword evidence="3" id="KW-1185">Reference proteome</keyword>
<feature type="compositionally biased region" description="Polar residues" evidence="1">
    <location>
        <begin position="194"/>
        <end position="207"/>
    </location>
</feature>